<proteinExistence type="predicted"/>
<keyword evidence="2" id="KW-1185">Reference proteome</keyword>
<dbReference type="Pfam" id="PF12889">
    <property type="entry name" value="DUF3829"/>
    <property type="match status" value="1"/>
</dbReference>
<organism evidence="1 2">
    <name type="scientific">Tepidibacter hydrothermalis</name>
    <dbReference type="NCBI Taxonomy" id="3036126"/>
    <lineage>
        <taxon>Bacteria</taxon>
        <taxon>Bacillati</taxon>
        <taxon>Bacillota</taxon>
        <taxon>Clostridia</taxon>
        <taxon>Peptostreptococcales</taxon>
        <taxon>Peptostreptococcaceae</taxon>
        <taxon>Tepidibacter</taxon>
    </lineage>
</organism>
<evidence type="ECO:0000313" key="1">
    <source>
        <dbReference type="EMBL" id="WFD10928.1"/>
    </source>
</evidence>
<dbReference type="InterPro" id="IPR024291">
    <property type="entry name" value="DUF3829"/>
</dbReference>
<reference evidence="1 2" key="1">
    <citation type="submission" date="2023-03" db="EMBL/GenBank/DDBJ databases">
        <title>Complete genome sequence of Tepidibacter sp. SWIR-1, isolated from a deep-sea hydrothermal vent.</title>
        <authorList>
            <person name="Li X."/>
        </authorList>
    </citation>
    <scope>NUCLEOTIDE SEQUENCE [LARGE SCALE GENOMIC DNA]</scope>
    <source>
        <strain evidence="1 2">SWIR-1</strain>
    </source>
</reference>
<sequence>MIKRNLFIIMIFTIVCSLLTSCGSIEDAYNNINEEISEKKNSISNDSESLENQKYTAYISLNNFITRNLEKSLDYYFDKFGDTEEIKVDKNSNLQNGILLQLNKKELEENLKYASKNPSLDKIDKCVKELDPKLKELIDLIDEADSYYKLKSYMDDDFVKGKSLHKKICLQYNEVKPLAKKFSSEFESAFLKKSNKDLENFKKNDYMIRYYALSVILRAKDLETELNDQGITCENVSDLDVDKFKEKYNLLVEDTNKFLDYSKDAERIKKEKLDPNFEYANVFKYRITDVKAAATDILIRSQKENKNNISKDGTPENYTDTIKDAVSEYIKIE</sequence>
<gene>
    <name evidence="1" type="ORF">P4S50_02315</name>
</gene>
<dbReference type="EMBL" id="CP120733">
    <property type="protein sequence ID" value="WFD10928.1"/>
    <property type="molecule type" value="Genomic_DNA"/>
</dbReference>
<protein>
    <submittedName>
        <fullName evidence="1">YiiG family protein</fullName>
    </submittedName>
</protein>
<dbReference type="PROSITE" id="PS51257">
    <property type="entry name" value="PROKAR_LIPOPROTEIN"/>
    <property type="match status" value="1"/>
</dbReference>
<dbReference type="RefSeq" id="WP_277732893.1">
    <property type="nucleotide sequence ID" value="NZ_CP120733.1"/>
</dbReference>
<accession>A0ABY8EDB6</accession>
<evidence type="ECO:0000313" key="2">
    <source>
        <dbReference type="Proteomes" id="UP001222800"/>
    </source>
</evidence>
<name>A0ABY8EDB6_9FIRM</name>
<dbReference type="Proteomes" id="UP001222800">
    <property type="component" value="Chromosome"/>
</dbReference>